<dbReference type="AlphaFoldDB" id="A0A7N0URD1"/>
<evidence type="ECO:0000313" key="1">
    <source>
        <dbReference type="EnsemblPlants" id="Kaladp0079s0111.1.v1.1"/>
    </source>
</evidence>
<keyword evidence="2" id="KW-1185">Reference proteome</keyword>
<accession>A0A7N0URD1</accession>
<dbReference type="EnsemblPlants" id="Kaladp0079s0111.1.v1.1">
    <property type="protein sequence ID" value="Kaladp0079s0111.1.v1.1"/>
    <property type="gene ID" value="Kaladp0079s0111.v1.1"/>
</dbReference>
<dbReference type="Gramene" id="Kaladp0079s0111.1.v1.1">
    <property type="protein sequence ID" value="Kaladp0079s0111.1.v1.1"/>
    <property type="gene ID" value="Kaladp0079s0111.v1.1"/>
</dbReference>
<reference evidence="1" key="1">
    <citation type="submission" date="2021-01" db="UniProtKB">
        <authorList>
            <consortium name="EnsemblPlants"/>
        </authorList>
    </citation>
    <scope>IDENTIFICATION</scope>
</reference>
<name>A0A7N0URD1_KALFE</name>
<sequence length="93" mass="10509">MIRPTRSRAEHKAQRGLADIFMIRRWLWSSAGKGRSCTRRMPMATCYRPGMARLEVANSDNEASQRVVPMVGYGGRGLSRHGFKPRLATTTPF</sequence>
<dbReference type="Proteomes" id="UP000594263">
    <property type="component" value="Unplaced"/>
</dbReference>
<protein>
    <submittedName>
        <fullName evidence="1">Uncharacterized protein</fullName>
    </submittedName>
</protein>
<organism evidence="1 2">
    <name type="scientific">Kalanchoe fedtschenkoi</name>
    <name type="common">Lavender scallops</name>
    <name type="synonym">South American air plant</name>
    <dbReference type="NCBI Taxonomy" id="63787"/>
    <lineage>
        <taxon>Eukaryota</taxon>
        <taxon>Viridiplantae</taxon>
        <taxon>Streptophyta</taxon>
        <taxon>Embryophyta</taxon>
        <taxon>Tracheophyta</taxon>
        <taxon>Spermatophyta</taxon>
        <taxon>Magnoliopsida</taxon>
        <taxon>eudicotyledons</taxon>
        <taxon>Gunneridae</taxon>
        <taxon>Pentapetalae</taxon>
        <taxon>Saxifragales</taxon>
        <taxon>Crassulaceae</taxon>
        <taxon>Kalanchoe</taxon>
    </lineage>
</organism>
<proteinExistence type="predicted"/>
<evidence type="ECO:0000313" key="2">
    <source>
        <dbReference type="Proteomes" id="UP000594263"/>
    </source>
</evidence>